<dbReference type="AlphaFoldDB" id="A0A3B1CUG6"/>
<dbReference type="InterPro" id="IPR036291">
    <property type="entry name" value="NAD(P)-bd_dom_sf"/>
</dbReference>
<dbReference type="NCBIfam" id="NF006118">
    <property type="entry name" value="PRK08264.1-4"/>
    <property type="match status" value="1"/>
</dbReference>
<sequence>MSEAQFSVAGKVAFVSGANRGIGKAIAIELLEKGAKRVYAGARDVRSLNNLISHYVERLVPIELDVTDASSIARAAEAARDVQILVNNAGVLHVGGFFSKDAEENMQQDFDVNVWGLLKLSRAFVEILKNNHPGAIVNISSVAGLGNMPMIGGYSASKAAVHSMTQGMRGELAQEGVLVMGVYPGPIDTDMAKSFEMEKDSSANVAKDLVQALLTGEEDVFPDMMSKQIGKTYAGSPKAIEKAFGEYRG</sequence>
<comment type="similarity">
    <text evidence="1">Belongs to the short-chain dehydrogenases/reductases (SDR) family.</text>
</comment>
<dbReference type="PANTHER" id="PTHR43391">
    <property type="entry name" value="RETINOL DEHYDROGENASE-RELATED"/>
    <property type="match status" value="1"/>
</dbReference>
<protein>
    <submittedName>
        <fullName evidence="4">Uncharacterized protein</fullName>
    </submittedName>
</protein>
<dbReference type="PRINTS" id="PR00081">
    <property type="entry name" value="GDHRDH"/>
</dbReference>
<dbReference type="EMBL" id="UOGF01000117">
    <property type="protein sequence ID" value="VAX33679.1"/>
    <property type="molecule type" value="Genomic_DNA"/>
</dbReference>
<reference evidence="4" key="1">
    <citation type="submission" date="2018-06" db="EMBL/GenBank/DDBJ databases">
        <authorList>
            <person name="Zhirakovskaya E."/>
        </authorList>
    </citation>
    <scope>NUCLEOTIDE SEQUENCE</scope>
</reference>
<proteinExistence type="inferred from homology"/>
<dbReference type="Pfam" id="PF00106">
    <property type="entry name" value="adh_short"/>
    <property type="match status" value="1"/>
</dbReference>
<evidence type="ECO:0000313" key="4">
    <source>
        <dbReference type="EMBL" id="VAX33679.1"/>
    </source>
</evidence>
<dbReference type="GO" id="GO:0016491">
    <property type="term" value="F:oxidoreductase activity"/>
    <property type="evidence" value="ECO:0007669"/>
    <property type="project" value="UniProtKB-KW"/>
</dbReference>
<gene>
    <name evidence="4" type="ORF">MNBD_NITROSPIRAE01-2218</name>
</gene>
<dbReference type="PANTHER" id="PTHR43391:SF14">
    <property type="entry name" value="DEHYDROGENASE_REDUCTASE SDR FAMILY PROTEIN 7-LIKE"/>
    <property type="match status" value="1"/>
</dbReference>
<keyword evidence="3" id="KW-0560">Oxidoreductase</keyword>
<dbReference type="PROSITE" id="PS00061">
    <property type="entry name" value="ADH_SHORT"/>
    <property type="match status" value="1"/>
</dbReference>
<evidence type="ECO:0000256" key="1">
    <source>
        <dbReference type="ARBA" id="ARBA00006484"/>
    </source>
</evidence>
<dbReference type="InterPro" id="IPR002347">
    <property type="entry name" value="SDR_fam"/>
</dbReference>
<evidence type="ECO:0000256" key="2">
    <source>
        <dbReference type="ARBA" id="ARBA00022857"/>
    </source>
</evidence>
<organism evidence="4">
    <name type="scientific">hydrothermal vent metagenome</name>
    <dbReference type="NCBI Taxonomy" id="652676"/>
    <lineage>
        <taxon>unclassified sequences</taxon>
        <taxon>metagenomes</taxon>
        <taxon>ecological metagenomes</taxon>
    </lineage>
</organism>
<dbReference type="PRINTS" id="PR00080">
    <property type="entry name" value="SDRFAMILY"/>
</dbReference>
<dbReference type="Gene3D" id="3.40.50.720">
    <property type="entry name" value="NAD(P)-binding Rossmann-like Domain"/>
    <property type="match status" value="1"/>
</dbReference>
<name>A0A3B1CUG6_9ZZZZ</name>
<evidence type="ECO:0000256" key="3">
    <source>
        <dbReference type="ARBA" id="ARBA00023002"/>
    </source>
</evidence>
<keyword evidence="2" id="KW-0521">NADP</keyword>
<dbReference type="InterPro" id="IPR020904">
    <property type="entry name" value="Sc_DH/Rdtase_CS"/>
</dbReference>
<dbReference type="SUPFAM" id="SSF51735">
    <property type="entry name" value="NAD(P)-binding Rossmann-fold domains"/>
    <property type="match status" value="1"/>
</dbReference>
<accession>A0A3B1CUG6</accession>